<evidence type="ECO:0000313" key="2">
    <source>
        <dbReference type="EMBL" id="KAA0875319.1"/>
    </source>
</evidence>
<dbReference type="Proteomes" id="UP000325302">
    <property type="component" value="Unassembled WGS sequence"/>
</dbReference>
<proteinExistence type="predicted"/>
<accession>A0A5A9W5G0</accession>
<sequence length="75" mass="8796">MKRNLTKPHFFTLFILLFSSNLIAIEKDVVCVKYQNQSEWSEAYEVDGKILKGFDLNRLTMSNSYKPLVTYIVVF</sequence>
<name>A0A5A9W5G0_9GAMM</name>
<protein>
    <submittedName>
        <fullName evidence="2">Uncharacterized protein</fullName>
    </submittedName>
</protein>
<evidence type="ECO:0000313" key="3">
    <source>
        <dbReference type="Proteomes" id="UP000325302"/>
    </source>
</evidence>
<feature type="signal peptide" evidence="1">
    <location>
        <begin position="1"/>
        <end position="24"/>
    </location>
</feature>
<evidence type="ECO:0000256" key="1">
    <source>
        <dbReference type="SAM" id="SignalP"/>
    </source>
</evidence>
<comment type="caution">
    <text evidence="2">The sequence shown here is derived from an EMBL/GenBank/DDBJ whole genome shotgun (WGS) entry which is preliminary data.</text>
</comment>
<keyword evidence="1" id="KW-0732">Signal</keyword>
<gene>
    <name evidence="2" type="ORF">E1H14_04810</name>
</gene>
<dbReference type="RefSeq" id="WP_149390327.1">
    <property type="nucleotide sequence ID" value="NZ_SMRS01000003.1"/>
</dbReference>
<reference evidence="2 3" key="1">
    <citation type="submission" date="2019-03" db="EMBL/GenBank/DDBJ databases">
        <title>Nitrincola sp. nov. isolated from an Indian soda lake.</title>
        <authorList>
            <person name="Joshi A."/>
            <person name="Thite S.V."/>
            <person name="Joseph N."/>
            <person name="Dhotre D."/>
            <person name="Moorthy M."/>
            <person name="Shouche Y.S."/>
        </authorList>
    </citation>
    <scope>NUCLEOTIDE SEQUENCE [LARGE SCALE GENOMIC DNA]</scope>
    <source>
        <strain evidence="2 3">MEB193</strain>
    </source>
</reference>
<dbReference type="AlphaFoldDB" id="A0A5A9W5G0"/>
<organism evidence="2 3">
    <name type="scientific">Nitrincola tapanii</name>
    <dbReference type="NCBI Taxonomy" id="1708751"/>
    <lineage>
        <taxon>Bacteria</taxon>
        <taxon>Pseudomonadati</taxon>
        <taxon>Pseudomonadota</taxon>
        <taxon>Gammaproteobacteria</taxon>
        <taxon>Oceanospirillales</taxon>
        <taxon>Oceanospirillaceae</taxon>
        <taxon>Nitrincola</taxon>
    </lineage>
</organism>
<feature type="chain" id="PRO_5022825824" evidence="1">
    <location>
        <begin position="25"/>
        <end position="75"/>
    </location>
</feature>
<keyword evidence="3" id="KW-1185">Reference proteome</keyword>
<dbReference type="EMBL" id="SMRS01000003">
    <property type="protein sequence ID" value="KAA0875319.1"/>
    <property type="molecule type" value="Genomic_DNA"/>
</dbReference>